<gene>
    <name evidence="1" type="ORF">Nepgr_018850</name>
</gene>
<organism evidence="1 2">
    <name type="scientific">Nepenthes gracilis</name>
    <name type="common">Slender pitcher plant</name>
    <dbReference type="NCBI Taxonomy" id="150966"/>
    <lineage>
        <taxon>Eukaryota</taxon>
        <taxon>Viridiplantae</taxon>
        <taxon>Streptophyta</taxon>
        <taxon>Embryophyta</taxon>
        <taxon>Tracheophyta</taxon>
        <taxon>Spermatophyta</taxon>
        <taxon>Magnoliopsida</taxon>
        <taxon>eudicotyledons</taxon>
        <taxon>Gunneridae</taxon>
        <taxon>Pentapetalae</taxon>
        <taxon>Caryophyllales</taxon>
        <taxon>Nepenthaceae</taxon>
        <taxon>Nepenthes</taxon>
    </lineage>
</organism>
<comment type="caution">
    <text evidence="1">The sequence shown here is derived from an EMBL/GenBank/DDBJ whole genome shotgun (WGS) entry which is preliminary data.</text>
</comment>
<protein>
    <submittedName>
        <fullName evidence="1">Uncharacterized protein</fullName>
    </submittedName>
</protein>
<dbReference type="AlphaFoldDB" id="A0AAD3XUF1"/>
<accession>A0AAD3XUF1</accession>
<proteinExistence type="predicted"/>
<sequence length="115" mass="11898">MVDSSRALESLPFTQHIFSSALVSAVPPTLPLFLSKPLPPLADNRFSVSNAVGDKSSVTDFLASSTGAASPFPQRASDGSCIFGKELPSSDSVPKAVAATEVVHRVLLDATGSEP</sequence>
<reference evidence="1" key="1">
    <citation type="submission" date="2023-05" db="EMBL/GenBank/DDBJ databases">
        <title>Nepenthes gracilis genome sequencing.</title>
        <authorList>
            <person name="Fukushima K."/>
        </authorList>
    </citation>
    <scope>NUCLEOTIDE SEQUENCE</scope>
    <source>
        <strain evidence="1">SING2019-196</strain>
    </source>
</reference>
<evidence type="ECO:0000313" key="1">
    <source>
        <dbReference type="EMBL" id="GMH17009.1"/>
    </source>
</evidence>
<name>A0AAD3XUF1_NEPGR</name>
<dbReference type="Proteomes" id="UP001279734">
    <property type="component" value="Unassembled WGS sequence"/>
</dbReference>
<dbReference type="EMBL" id="BSYO01000017">
    <property type="protein sequence ID" value="GMH17009.1"/>
    <property type="molecule type" value="Genomic_DNA"/>
</dbReference>
<keyword evidence="2" id="KW-1185">Reference proteome</keyword>
<evidence type="ECO:0000313" key="2">
    <source>
        <dbReference type="Proteomes" id="UP001279734"/>
    </source>
</evidence>